<evidence type="ECO:0000313" key="3">
    <source>
        <dbReference type="Proteomes" id="UP001159363"/>
    </source>
</evidence>
<name>A0ABQ9GK92_9NEOP</name>
<organism evidence="2 3">
    <name type="scientific">Dryococelus australis</name>
    <dbReference type="NCBI Taxonomy" id="614101"/>
    <lineage>
        <taxon>Eukaryota</taxon>
        <taxon>Metazoa</taxon>
        <taxon>Ecdysozoa</taxon>
        <taxon>Arthropoda</taxon>
        <taxon>Hexapoda</taxon>
        <taxon>Insecta</taxon>
        <taxon>Pterygota</taxon>
        <taxon>Neoptera</taxon>
        <taxon>Polyneoptera</taxon>
        <taxon>Phasmatodea</taxon>
        <taxon>Verophasmatodea</taxon>
        <taxon>Anareolatae</taxon>
        <taxon>Phasmatidae</taxon>
        <taxon>Eurycanthinae</taxon>
        <taxon>Dryococelus</taxon>
    </lineage>
</organism>
<comment type="caution">
    <text evidence="2">The sequence shown here is derived from an EMBL/GenBank/DDBJ whole genome shotgun (WGS) entry which is preliminary data.</text>
</comment>
<feature type="region of interest" description="Disordered" evidence="1">
    <location>
        <begin position="520"/>
        <end position="541"/>
    </location>
</feature>
<gene>
    <name evidence="2" type="ORF">PR048_026050</name>
</gene>
<proteinExistence type="predicted"/>
<keyword evidence="3" id="KW-1185">Reference proteome</keyword>
<protein>
    <submittedName>
        <fullName evidence="2">Uncharacterized protein</fullName>
    </submittedName>
</protein>
<dbReference type="Proteomes" id="UP001159363">
    <property type="component" value="Chromosome 10"/>
</dbReference>
<reference evidence="2 3" key="1">
    <citation type="submission" date="2023-02" db="EMBL/GenBank/DDBJ databases">
        <title>LHISI_Scaffold_Assembly.</title>
        <authorList>
            <person name="Stuart O.P."/>
            <person name="Cleave R."/>
            <person name="Magrath M.J.L."/>
            <person name="Mikheyev A.S."/>
        </authorList>
    </citation>
    <scope>NUCLEOTIDE SEQUENCE [LARGE SCALE GENOMIC DNA]</scope>
    <source>
        <strain evidence="2">Daus_M_001</strain>
        <tissue evidence="2">Leg muscle</tissue>
    </source>
</reference>
<evidence type="ECO:0000313" key="2">
    <source>
        <dbReference type="EMBL" id="KAJ8872446.1"/>
    </source>
</evidence>
<accession>A0ABQ9GK92</accession>
<sequence length="558" mass="61246">MAAHMAAGIPARAPGLVEACTRTKYGCRYRVIPALGCTVVTGSCCVHGERTASTSLPRNTSPHDTSCFPMTDICIAMVIQISHVQNKWHLSDNFGKFKYSFPMRCKCGLAAPLETAILLPSKIVAIEICWDKIDVQHVYAEVTFAIGSQIIRHALDDSDTIADLQGNNTDREGAGGLWVRGRGHSTVGCHDGPAERLVSCVRAQRRLVSRADSWETRSLACSGGGGETGGGRKDTRRGAVLVGGSGLVRPDANRYVGYNPGLRPPRLLMLTNAVRLDCSPHTKADRVQSPGWVTPGFSHVGIMLDDAAGRRGFLGDLLLPRPLLIALRELSLEFLKALPLDHKDMGSSVRITVQQWNARAGETGYHRGNPPTSGIASSGTIPICENPEVTRLGDWNQFALVGGEQSNYSVTYSVTTETLHALCVEAMTRWEVRVSVARIAPTPLDLRRGGSIPLFMFALRYAHTMYECRGLGELGMRSVVGTDVPEDAWKCSRVSRCVFLHVNRDIETLADKTNCSRAPVCEKENPERERERESEREREIDRERARVKRFGQLLTARS</sequence>
<dbReference type="EMBL" id="JARBHB010000011">
    <property type="protein sequence ID" value="KAJ8872446.1"/>
    <property type="molecule type" value="Genomic_DNA"/>
</dbReference>
<evidence type="ECO:0000256" key="1">
    <source>
        <dbReference type="SAM" id="MobiDB-lite"/>
    </source>
</evidence>